<dbReference type="PROSITE" id="PS50206">
    <property type="entry name" value="RHODANESE_3"/>
    <property type="match status" value="1"/>
</dbReference>
<dbReference type="SUPFAM" id="SSF52821">
    <property type="entry name" value="Rhodanese/Cell cycle control phosphatase"/>
    <property type="match status" value="1"/>
</dbReference>
<dbReference type="SMART" id="SM00450">
    <property type="entry name" value="RHOD"/>
    <property type="match status" value="1"/>
</dbReference>
<dbReference type="InterPro" id="IPR050229">
    <property type="entry name" value="GlpE_sulfurtransferase"/>
</dbReference>
<protein>
    <submittedName>
        <fullName evidence="2">Rhodanese-like domain-containing protein</fullName>
    </submittedName>
</protein>
<evidence type="ECO:0000313" key="3">
    <source>
        <dbReference type="Proteomes" id="UP000229523"/>
    </source>
</evidence>
<evidence type="ECO:0000259" key="1">
    <source>
        <dbReference type="PROSITE" id="PS50206"/>
    </source>
</evidence>
<dbReference type="PANTHER" id="PTHR43031">
    <property type="entry name" value="FAD-DEPENDENT OXIDOREDUCTASE"/>
    <property type="match status" value="1"/>
</dbReference>
<dbReference type="PANTHER" id="PTHR43031:SF17">
    <property type="entry name" value="SULFURTRANSFERASE YTWF-RELATED"/>
    <property type="match status" value="1"/>
</dbReference>
<dbReference type="InterPro" id="IPR001763">
    <property type="entry name" value="Rhodanese-like_dom"/>
</dbReference>
<proteinExistence type="predicted"/>
<sequence length="99" mass="11183">MMNISTEDFVAKIKANEAMNIIDVREQFEVEQGMIKGAIHIPMNDIPEQLENLDREKEYYIVCAHAVRSANVTHYLLANDYKAVNVEGGMAVIEPMLGE</sequence>
<organism evidence="2 3">
    <name type="scientific">Macrococcoides goetzii</name>
    <dbReference type="NCBI Taxonomy" id="1891097"/>
    <lineage>
        <taxon>Bacteria</taxon>
        <taxon>Bacillati</taxon>
        <taxon>Bacillota</taxon>
        <taxon>Bacilli</taxon>
        <taxon>Bacillales</taxon>
        <taxon>Staphylococcaceae</taxon>
        <taxon>Macrococcoides</taxon>
    </lineage>
</organism>
<comment type="caution">
    <text evidence="2">The sequence shown here is derived from an EMBL/GenBank/DDBJ whole genome shotgun (WGS) entry which is preliminary data.</text>
</comment>
<keyword evidence="3" id="KW-1185">Reference proteome</keyword>
<dbReference type="Gene3D" id="3.40.250.10">
    <property type="entry name" value="Rhodanese-like domain"/>
    <property type="match status" value="1"/>
</dbReference>
<gene>
    <name evidence="2" type="ORF">BFS35_000350</name>
</gene>
<dbReference type="InterPro" id="IPR036873">
    <property type="entry name" value="Rhodanese-like_dom_sf"/>
</dbReference>
<name>A0A2G5NQY7_9STAP</name>
<dbReference type="Proteomes" id="UP000229523">
    <property type="component" value="Unassembled WGS sequence"/>
</dbReference>
<accession>A0A2G5NQY7</accession>
<dbReference type="AlphaFoldDB" id="A0A2G5NQY7"/>
<feature type="domain" description="Rhodanese" evidence="1">
    <location>
        <begin position="15"/>
        <end position="95"/>
    </location>
</feature>
<dbReference type="CDD" id="cd00158">
    <property type="entry name" value="RHOD"/>
    <property type="match status" value="1"/>
</dbReference>
<dbReference type="Pfam" id="PF00581">
    <property type="entry name" value="Rhodanese"/>
    <property type="match status" value="1"/>
</dbReference>
<reference evidence="2 3" key="1">
    <citation type="journal article" date="2018" name="Front. Microbiol.">
        <title>Description and Comparative Genomics of Macrococcus caseolyticus subsp. hominis subsp. nov., Macrococcus goetzii sp. nov., Macrococcus epidermidis sp. nov., and Macrococcus bohemicus sp. nov., Novel Macrococci From Human Clinical Material With Virulence Potential and Suspected Uptake of Foreign DNA by Natural Transformation.</title>
        <authorList>
            <person name="Maslanova I."/>
            <person name="Wertheimer Z."/>
            <person name="Sedlacek I."/>
            <person name="Svec P."/>
            <person name="Indrakova A."/>
            <person name="Kovarovic V."/>
            <person name="Schumann P."/>
            <person name="Sproer C."/>
            <person name="Kralova S."/>
            <person name="Sedo O."/>
            <person name="Kristofova L."/>
            <person name="Vrbovska V."/>
            <person name="Fuzik T."/>
            <person name="Petras P."/>
            <person name="Zdrahal Z."/>
            <person name="Ruzickova V."/>
            <person name="Doskar J."/>
            <person name="Pantucek R."/>
        </authorList>
    </citation>
    <scope>NUCLEOTIDE SEQUENCE [LARGE SCALE GENOMIC DNA]</scope>
    <source>
        <strain evidence="2 3">CCM 4927</strain>
    </source>
</reference>
<dbReference type="EMBL" id="MJBI02000001">
    <property type="protein sequence ID" value="RAI82168.1"/>
    <property type="molecule type" value="Genomic_DNA"/>
</dbReference>
<evidence type="ECO:0000313" key="2">
    <source>
        <dbReference type="EMBL" id="RAI82168.1"/>
    </source>
</evidence>